<evidence type="ECO:0000256" key="4">
    <source>
        <dbReference type="ARBA" id="ARBA00035393"/>
    </source>
</evidence>
<dbReference type="OrthoDB" id="416777at2759"/>
<evidence type="ECO:0000256" key="2">
    <source>
        <dbReference type="ARBA" id="ARBA00035119"/>
    </source>
</evidence>
<evidence type="ECO:0000313" key="7">
    <source>
        <dbReference type="EMBL" id="RPB07781.1"/>
    </source>
</evidence>
<sequence length="397" mass="45839">MGDDDVDQDLLAFMRKALGLDPSETKAHPTTKVLESALYIFDNSIDVALDRDCVMQAAETIYNAMQKKAYGTSTWSEHELHPQEKNEDTLNFIFTMDVLNFSFWSGLEDEKRFSVDYGGKRYTGYWSLVALLRRALDEGLSSIFRYRELRTSIRPLDSSWSEIVALSFGIPITCPYFWVDPTICSDDLLAHVFRSATDEQIPLLQERIECLREAGEVLCERYDGRFSNCVKEANGSAAALVVLLSDEFTCFRDEHKFEGRRVNIYKRAQILAADIWACFNKKSYGHFTDIDSITMFADYRVPVILHALGCLLYSPPLEAHIKAKKLLDTGHPWEVQLRGTSIWCVELIRRQIQKMHPEAGNHINAILIDFYLYDTAKEMERNKEEMIPHHRTRSIWY</sequence>
<organism evidence="7 8">
    <name type="scientific">Morchella conica CCBAS932</name>
    <dbReference type="NCBI Taxonomy" id="1392247"/>
    <lineage>
        <taxon>Eukaryota</taxon>
        <taxon>Fungi</taxon>
        <taxon>Dikarya</taxon>
        <taxon>Ascomycota</taxon>
        <taxon>Pezizomycotina</taxon>
        <taxon>Pezizomycetes</taxon>
        <taxon>Pezizales</taxon>
        <taxon>Morchellaceae</taxon>
        <taxon>Morchella</taxon>
    </lineage>
</organism>
<evidence type="ECO:0000256" key="5">
    <source>
        <dbReference type="ARBA" id="ARBA00048204"/>
    </source>
</evidence>
<comment type="function">
    <text evidence="6">Catalyzes the hydrolysis of queuosine 5'-phosphate, releasing the nucleobase queuine (q). Is required for salvage of queuine from exogenous queuosine (Q) that is imported and then converted to queuosine 5'-phosphate intracellularly.</text>
</comment>
<evidence type="ECO:0000256" key="3">
    <source>
        <dbReference type="ARBA" id="ARBA00035306"/>
    </source>
</evidence>
<gene>
    <name evidence="7" type="ORF">P167DRAFT_609220</name>
</gene>
<dbReference type="Proteomes" id="UP000277580">
    <property type="component" value="Unassembled WGS sequence"/>
</dbReference>
<dbReference type="EMBL" id="ML119175">
    <property type="protein sequence ID" value="RPB07781.1"/>
    <property type="molecule type" value="Genomic_DNA"/>
</dbReference>
<dbReference type="STRING" id="1392247.A0A3N4KHE0"/>
<dbReference type="AlphaFoldDB" id="A0A3N4KHE0"/>
<evidence type="ECO:0000256" key="1">
    <source>
        <dbReference type="ARBA" id="ARBA00022801"/>
    </source>
</evidence>
<keyword evidence="1 6" id="KW-0378">Hydrolase</keyword>
<name>A0A3N4KHE0_9PEZI</name>
<dbReference type="EC" id="3.2.2.-" evidence="6"/>
<dbReference type="GO" id="GO:0006400">
    <property type="term" value="P:tRNA modification"/>
    <property type="evidence" value="ECO:0007669"/>
    <property type="project" value="TreeGrafter"/>
</dbReference>
<keyword evidence="8" id="KW-1185">Reference proteome</keyword>
<dbReference type="PANTHER" id="PTHR21314:SF0">
    <property type="entry name" value="QUEUOSINE 5'-PHOSPHATE N-GLYCOSYLASE_HYDROLASE"/>
    <property type="match status" value="1"/>
</dbReference>
<evidence type="ECO:0000256" key="6">
    <source>
        <dbReference type="RuleBase" id="RU365002"/>
    </source>
</evidence>
<reference evidence="7 8" key="1">
    <citation type="journal article" date="2018" name="Nat. Ecol. Evol.">
        <title>Pezizomycetes genomes reveal the molecular basis of ectomycorrhizal truffle lifestyle.</title>
        <authorList>
            <person name="Murat C."/>
            <person name="Payen T."/>
            <person name="Noel B."/>
            <person name="Kuo A."/>
            <person name="Morin E."/>
            <person name="Chen J."/>
            <person name="Kohler A."/>
            <person name="Krizsan K."/>
            <person name="Balestrini R."/>
            <person name="Da Silva C."/>
            <person name="Montanini B."/>
            <person name="Hainaut M."/>
            <person name="Levati E."/>
            <person name="Barry K.W."/>
            <person name="Belfiori B."/>
            <person name="Cichocki N."/>
            <person name="Clum A."/>
            <person name="Dockter R.B."/>
            <person name="Fauchery L."/>
            <person name="Guy J."/>
            <person name="Iotti M."/>
            <person name="Le Tacon F."/>
            <person name="Lindquist E.A."/>
            <person name="Lipzen A."/>
            <person name="Malagnac F."/>
            <person name="Mello A."/>
            <person name="Molinier V."/>
            <person name="Miyauchi S."/>
            <person name="Poulain J."/>
            <person name="Riccioni C."/>
            <person name="Rubini A."/>
            <person name="Sitrit Y."/>
            <person name="Splivallo R."/>
            <person name="Traeger S."/>
            <person name="Wang M."/>
            <person name="Zifcakova L."/>
            <person name="Wipf D."/>
            <person name="Zambonelli A."/>
            <person name="Paolocci F."/>
            <person name="Nowrousian M."/>
            <person name="Ottonello S."/>
            <person name="Baldrian P."/>
            <person name="Spatafora J.W."/>
            <person name="Henrissat B."/>
            <person name="Nagy L.G."/>
            <person name="Aury J.M."/>
            <person name="Wincker P."/>
            <person name="Grigoriev I.V."/>
            <person name="Bonfante P."/>
            <person name="Martin F.M."/>
        </authorList>
    </citation>
    <scope>NUCLEOTIDE SEQUENCE [LARGE SCALE GENOMIC DNA]</scope>
    <source>
        <strain evidence="7 8">CCBAS932</strain>
    </source>
</reference>
<dbReference type="Pfam" id="PF10343">
    <property type="entry name" value="Q_salvage"/>
    <property type="match status" value="2"/>
</dbReference>
<dbReference type="PANTHER" id="PTHR21314">
    <property type="entry name" value="QUEUOSINE 5'-PHOSPHATE N-GLYCOSYLASE_HYDROLASE-RELATED"/>
    <property type="match status" value="1"/>
</dbReference>
<accession>A0A3N4KHE0</accession>
<dbReference type="InterPro" id="IPR019438">
    <property type="entry name" value="Q_salvage"/>
</dbReference>
<dbReference type="GO" id="GO:0016787">
    <property type="term" value="F:hydrolase activity"/>
    <property type="evidence" value="ECO:0007669"/>
    <property type="project" value="UniProtKB-KW"/>
</dbReference>
<comment type="catalytic activity">
    <reaction evidence="5 6">
        <text>queuosine 5'-phosphate + H2O = queuine + D-ribose 5-phosphate</text>
        <dbReference type="Rhea" id="RHEA:75387"/>
        <dbReference type="ChEBI" id="CHEBI:15377"/>
        <dbReference type="ChEBI" id="CHEBI:17433"/>
        <dbReference type="ChEBI" id="CHEBI:78346"/>
        <dbReference type="ChEBI" id="CHEBI:194371"/>
    </reaction>
    <physiologicalReaction direction="left-to-right" evidence="5 6">
        <dbReference type="Rhea" id="RHEA:75388"/>
    </physiologicalReaction>
</comment>
<proteinExistence type="inferred from homology"/>
<evidence type="ECO:0000313" key="8">
    <source>
        <dbReference type="Proteomes" id="UP000277580"/>
    </source>
</evidence>
<protein>
    <recommendedName>
        <fullName evidence="3 6">Queuosine 5'-phosphate N-glycosylase/hydrolase</fullName>
        <ecNumber evidence="6">3.2.2.-</ecNumber>
    </recommendedName>
    <alternativeName>
        <fullName evidence="4 6">Queuosine-nucleotide N-glycosylase/hydrolase</fullName>
    </alternativeName>
</protein>
<comment type="similarity">
    <text evidence="2 6">Belongs to the QNG1 protein family.</text>
</comment>
<dbReference type="InParanoid" id="A0A3N4KHE0"/>